<comment type="similarity">
    <text evidence="1 4">Belongs to the DENR family.</text>
</comment>
<dbReference type="STRING" id="61424.A0A2T9Z3U5"/>
<reference evidence="6 7" key="1">
    <citation type="journal article" date="2018" name="MBio">
        <title>Comparative Genomics Reveals the Core Gene Toolbox for the Fungus-Insect Symbiosis.</title>
        <authorList>
            <person name="Wang Y."/>
            <person name="Stata M."/>
            <person name="Wang W."/>
            <person name="Stajich J.E."/>
            <person name="White M.M."/>
            <person name="Moncalvo J.M."/>
        </authorList>
    </citation>
    <scope>NUCLEOTIDE SEQUENCE [LARGE SCALE GENOMIC DNA]</scope>
    <source>
        <strain evidence="6 7">AUS-77-4</strain>
    </source>
</reference>
<keyword evidence="4" id="KW-0687">Ribonucleoprotein</keyword>
<dbReference type="InterPro" id="IPR050318">
    <property type="entry name" value="DENR/SUI1_TIF"/>
</dbReference>
<dbReference type="PANTHER" id="PTHR12789">
    <property type="entry name" value="DENSITY-REGULATED PROTEIN HOMOLOG"/>
    <property type="match status" value="1"/>
</dbReference>
<sequence>MAEPQKNTILYCDVCTFPPEYCEFGAMRNKCEQWLSENHKEIHEQLYGQEAIAAKIQSLNLNEKGAEKIAKEEIKIQKAIIKEEARAEREHDKKMSSIVSVKRSDRNKKKSVTVVTGLDIFGIDLKKTSKLFSSHFACGSSVSKNVLGQEEITIQGDFIDEVISILHKTHPEIPKENIHRIEEKKKKK</sequence>
<protein>
    <recommendedName>
        <fullName evidence="3 4">Translation machinery-associated protein 22</fullName>
    </recommendedName>
</protein>
<dbReference type="PROSITE" id="PS50296">
    <property type="entry name" value="SUI1"/>
    <property type="match status" value="1"/>
</dbReference>
<comment type="domain">
    <text evidence="4">The SUI1 domain may be involved in RNA binding.</text>
</comment>
<evidence type="ECO:0000256" key="3">
    <source>
        <dbReference type="ARBA" id="ARBA00020058"/>
    </source>
</evidence>
<comment type="caution">
    <text evidence="6">The sequence shown here is derived from an EMBL/GenBank/DDBJ whole genome shotgun (WGS) entry which is preliminary data.</text>
</comment>
<evidence type="ECO:0000256" key="2">
    <source>
        <dbReference type="ARBA" id="ARBA00011742"/>
    </source>
</evidence>
<comment type="subunit">
    <text evidence="2 4">Interacts with the 40S ribosomal subunit.</text>
</comment>
<dbReference type="InterPro" id="IPR005873">
    <property type="entry name" value="DENR_eukaryotes"/>
</dbReference>
<dbReference type="GO" id="GO:1990904">
    <property type="term" value="C:ribonucleoprotein complex"/>
    <property type="evidence" value="ECO:0007669"/>
    <property type="project" value="UniProtKB-KW"/>
</dbReference>
<evidence type="ECO:0000259" key="5">
    <source>
        <dbReference type="PROSITE" id="PS50296"/>
    </source>
</evidence>
<dbReference type="Proteomes" id="UP000245699">
    <property type="component" value="Unassembled WGS sequence"/>
</dbReference>
<dbReference type="Pfam" id="PF21023">
    <property type="entry name" value="DENR_N"/>
    <property type="match status" value="1"/>
</dbReference>
<accession>A0A2T9Z3U5</accession>
<organism evidence="6 7">
    <name type="scientific">Furculomyces boomerangus</name>
    <dbReference type="NCBI Taxonomy" id="61424"/>
    <lineage>
        <taxon>Eukaryota</taxon>
        <taxon>Fungi</taxon>
        <taxon>Fungi incertae sedis</taxon>
        <taxon>Zoopagomycota</taxon>
        <taxon>Kickxellomycotina</taxon>
        <taxon>Harpellomycetes</taxon>
        <taxon>Harpellales</taxon>
        <taxon>Harpellaceae</taxon>
        <taxon>Furculomyces</taxon>
    </lineage>
</organism>
<dbReference type="CDD" id="cd11607">
    <property type="entry name" value="DENR_C"/>
    <property type="match status" value="1"/>
</dbReference>
<dbReference type="GO" id="GO:0003729">
    <property type="term" value="F:mRNA binding"/>
    <property type="evidence" value="ECO:0007669"/>
    <property type="project" value="TreeGrafter"/>
</dbReference>
<dbReference type="AlphaFoldDB" id="A0A2T9Z3U5"/>
<dbReference type="GO" id="GO:0005737">
    <property type="term" value="C:cytoplasm"/>
    <property type="evidence" value="ECO:0007669"/>
    <property type="project" value="UniProtKB-SubCell"/>
</dbReference>
<dbReference type="OrthoDB" id="277199at2759"/>
<dbReference type="EMBL" id="MBFT01000049">
    <property type="protein sequence ID" value="PVU99206.1"/>
    <property type="molecule type" value="Genomic_DNA"/>
</dbReference>
<evidence type="ECO:0000256" key="4">
    <source>
        <dbReference type="RuleBase" id="RU361273"/>
    </source>
</evidence>
<dbReference type="InterPro" id="IPR048517">
    <property type="entry name" value="DENR_N"/>
</dbReference>
<dbReference type="GO" id="GO:0003743">
    <property type="term" value="F:translation initiation factor activity"/>
    <property type="evidence" value="ECO:0007669"/>
    <property type="project" value="InterPro"/>
</dbReference>
<evidence type="ECO:0000313" key="6">
    <source>
        <dbReference type="EMBL" id="PVU99206.1"/>
    </source>
</evidence>
<gene>
    <name evidence="6" type="ORF">BB559_000917</name>
</gene>
<feature type="domain" description="SUI1" evidence="5">
    <location>
        <begin position="99"/>
        <end position="170"/>
    </location>
</feature>
<keyword evidence="7" id="KW-1185">Reference proteome</keyword>
<dbReference type="InterPro" id="IPR036877">
    <property type="entry name" value="SUI1_dom_sf"/>
</dbReference>
<dbReference type="PANTHER" id="PTHR12789:SF0">
    <property type="entry name" value="DENSITY-REGULATED PROTEIN"/>
    <property type="match status" value="1"/>
</dbReference>
<name>A0A2T9Z3U5_9FUNG</name>
<dbReference type="Gene3D" id="3.30.780.10">
    <property type="entry name" value="SUI1-like domain"/>
    <property type="match status" value="1"/>
</dbReference>
<comment type="subcellular location">
    <subcellularLocation>
        <location evidence="4">Cytoplasm</location>
    </subcellularLocation>
</comment>
<keyword evidence="4" id="KW-0963">Cytoplasm</keyword>
<dbReference type="Pfam" id="PF01253">
    <property type="entry name" value="SUI1"/>
    <property type="match status" value="1"/>
</dbReference>
<dbReference type="NCBIfam" id="TIGR01159">
    <property type="entry name" value="DRP1"/>
    <property type="match status" value="1"/>
</dbReference>
<dbReference type="InterPro" id="IPR001950">
    <property type="entry name" value="SUI1"/>
</dbReference>
<evidence type="ECO:0000256" key="1">
    <source>
        <dbReference type="ARBA" id="ARBA00007514"/>
    </source>
</evidence>
<dbReference type="GO" id="GO:0002188">
    <property type="term" value="P:translation reinitiation"/>
    <property type="evidence" value="ECO:0007669"/>
    <property type="project" value="TreeGrafter"/>
</dbReference>
<proteinExistence type="inferred from homology"/>
<evidence type="ECO:0000313" key="7">
    <source>
        <dbReference type="Proteomes" id="UP000245699"/>
    </source>
</evidence>
<dbReference type="GO" id="GO:0005840">
    <property type="term" value="C:ribosome"/>
    <property type="evidence" value="ECO:0007669"/>
    <property type="project" value="UniProtKB-KW"/>
</dbReference>
<dbReference type="GO" id="GO:0001731">
    <property type="term" value="P:formation of translation preinitiation complex"/>
    <property type="evidence" value="ECO:0007669"/>
    <property type="project" value="TreeGrafter"/>
</dbReference>
<keyword evidence="4" id="KW-0689">Ribosomal protein</keyword>
<dbReference type="SUPFAM" id="SSF55159">
    <property type="entry name" value="eIF1-like"/>
    <property type="match status" value="1"/>
</dbReference>
<dbReference type="InterPro" id="IPR046447">
    <property type="entry name" value="DENR_C"/>
</dbReference>